<keyword evidence="4" id="KW-1185">Reference proteome</keyword>
<dbReference type="EMBL" id="NDIQ01000022">
    <property type="protein sequence ID" value="PRT56395.1"/>
    <property type="molecule type" value="Genomic_DNA"/>
</dbReference>
<organism evidence="3 4">
    <name type="scientific">Wickerhamiella sorbophila</name>
    <dbReference type="NCBI Taxonomy" id="45607"/>
    <lineage>
        <taxon>Eukaryota</taxon>
        <taxon>Fungi</taxon>
        <taxon>Dikarya</taxon>
        <taxon>Ascomycota</taxon>
        <taxon>Saccharomycotina</taxon>
        <taxon>Dipodascomycetes</taxon>
        <taxon>Dipodascales</taxon>
        <taxon>Trichomonascaceae</taxon>
        <taxon>Wickerhamiella</taxon>
    </lineage>
</organism>
<dbReference type="AlphaFoldDB" id="A0A2T0FN42"/>
<keyword evidence="2" id="KW-0732">Signal</keyword>
<accession>A0A2T0FN42</accession>
<feature type="compositionally biased region" description="Low complexity" evidence="1">
    <location>
        <begin position="101"/>
        <end position="113"/>
    </location>
</feature>
<feature type="region of interest" description="Disordered" evidence="1">
    <location>
        <begin position="99"/>
        <end position="140"/>
    </location>
</feature>
<comment type="caution">
    <text evidence="3">The sequence shown here is derived from an EMBL/GenBank/DDBJ whole genome shotgun (WGS) entry which is preliminary data.</text>
</comment>
<gene>
    <name evidence="3" type="ORF">B9G98_04015</name>
</gene>
<reference evidence="3 4" key="1">
    <citation type="submission" date="2017-04" db="EMBL/GenBank/DDBJ databases">
        <title>Genome sequencing of [Candida] sorbophila.</title>
        <authorList>
            <person name="Ahn J.O."/>
        </authorList>
    </citation>
    <scope>NUCLEOTIDE SEQUENCE [LARGE SCALE GENOMIC DNA]</scope>
    <source>
        <strain evidence="3 4">DS02</strain>
    </source>
</reference>
<name>A0A2T0FN42_9ASCO</name>
<feature type="region of interest" description="Disordered" evidence="1">
    <location>
        <begin position="48"/>
        <end position="82"/>
    </location>
</feature>
<evidence type="ECO:0000313" key="3">
    <source>
        <dbReference type="EMBL" id="PRT56395.1"/>
    </source>
</evidence>
<feature type="signal peptide" evidence="2">
    <location>
        <begin position="1"/>
        <end position="18"/>
    </location>
</feature>
<dbReference type="RefSeq" id="XP_024666340.1">
    <property type="nucleotide sequence ID" value="XM_024810572.1"/>
</dbReference>
<dbReference type="Proteomes" id="UP000238350">
    <property type="component" value="Unassembled WGS sequence"/>
</dbReference>
<evidence type="ECO:0000256" key="1">
    <source>
        <dbReference type="SAM" id="MobiDB-lite"/>
    </source>
</evidence>
<protein>
    <submittedName>
        <fullName evidence="3">Uncharacterized protein</fullName>
    </submittedName>
</protein>
<feature type="chain" id="PRO_5015494278" evidence="2">
    <location>
        <begin position="19"/>
        <end position="164"/>
    </location>
</feature>
<feature type="compositionally biased region" description="Polar residues" evidence="1">
    <location>
        <begin position="48"/>
        <end position="76"/>
    </location>
</feature>
<dbReference type="GeneID" id="36517763"/>
<proteinExistence type="predicted"/>
<sequence>MIFVHLHAVIVSAALALADVTTTADEMATSTDTPDILDSLATIPEITFTDSGPTDLPSNATETSVPTDLPLNTTATHVPLPEPTFDTSYLEPTGNTTFGNATVAPTATTSTRTGLNQTATETKPSAKGPTSTKETVPTVPSNGGVKLSAISIGLPLVAAIACLL</sequence>
<feature type="compositionally biased region" description="Polar residues" evidence="1">
    <location>
        <begin position="114"/>
        <end position="140"/>
    </location>
</feature>
<evidence type="ECO:0000256" key="2">
    <source>
        <dbReference type="SAM" id="SignalP"/>
    </source>
</evidence>
<evidence type="ECO:0000313" key="4">
    <source>
        <dbReference type="Proteomes" id="UP000238350"/>
    </source>
</evidence>